<dbReference type="GO" id="GO:0006281">
    <property type="term" value="P:DNA repair"/>
    <property type="evidence" value="ECO:0007669"/>
    <property type="project" value="UniProtKB-KW"/>
</dbReference>
<reference evidence="9 10" key="1">
    <citation type="submission" date="2019-11" db="EMBL/GenBank/DDBJ databases">
        <authorList>
            <person name="Zhang X.Y."/>
        </authorList>
    </citation>
    <scope>NUCLEOTIDE SEQUENCE [LARGE SCALE GENOMIC DNA]</scope>
    <source>
        <strain evidence="9 10">C176</strain>
    </source>
</reference>
<evidence type="ECO:0000259" key="8">
    <source>
        <dbReference type="SMART" id="SM00986"/>
    </source>
</evidence>
<keyword evidence="10" id="KW-1185">Reference proteome</keyword>
<keyword evidence="7" id="KW-0234">DNA repair</keyword>
<dbReference type="GO" id="GO:0051539">
    <property type="term" value="F:4 iron, 4 sulfur cluster binding"/>
    <property type="evidence" value="ECO:0007669"/>
    <property type="project" value="UniProtKB-KW"/>
</dbReference>
<evidence type="ECO:0000256" key="2">
    <source>
        <dbReference type="ARBA" id="ARBA00022723"/>
    </source>
</evidence>
<dbReference type="SMART" id="SM00987">
    <property type="entry name" value="UreE_C"/>
    <property type="match status" value="1"/>
</dbReference>
<keyword evidence="5" id="KW-0408">Iron</keyword>
<dbReference type="Proteomes" id="UP000433788">
    <property type="component" value="Unassembled WGS sequence"/>
</dbReference>
<organism evidence="9 10">
    <name type="scientific">Spiribacter salilacus</name>
    <dbReference type="NCBI Taxonomy" id="2664894"/>
    <lineage>
        <taxon>Bacteria</taxon>
        <taxon>Pseudomonadati</taxon>
        <taxon>Pseudomonadota</taxon>
        <taxon>Gammaproteobacteria</taxon>
        <taxon>Chromatiales</taxon>
        <taxon>Ectothiorhodospiraceae</taxon>
        <taxon>Spiribacter</taxon>
    </lineage>
</organism>
<dbReference type="GO" id="GO:0046872">
    <property type="term" value="F:metal ion binding"/>
    <property type="evidence" value="ECO:0007669"/>
    <property type="project" value="UniProtKB-KW"/>
</dbReference>
<dbReference type="EMBL" id="WJPP01000004">
    <property type="protein sequence ID" value="MRH78831.1"/>
    <property type="molecule type" value="Genomic_DNA"/>
</dbReference>
<evidence type="ECO:0000256" key="4">
    <source>
        <dbReference type="ARBA" id="ARBA00022801"/>
    </source>
</evidence>
<keyword evidence="4" id="KW-0378">Hydrolase</keyword>
<evidence type="ECO:0000313" key="10">
    <source>
        <dbReference type="Proteomes" id="UP000433788"/>
    </source>
</evidence>
<dbReference type="InterPro" id="IPR036895">
    <property type="entry name" value="Uracil-DNA_glycosylase-like_sf"/>
</dbReference>
<keyword evidence="6" id="KW-0411">Iron-sulfur</keyword>
<gene>
    <name evidence="9" type="ORF">GH984_08935</name>
</gene>
<keyword evidence="3" id="KW-0227">DNA damage</keyword>
<accession>A0A6N7QQX9</accession>
<dbReference type="GO" id="GO:0097506">
    <property type="term" value="F:deaminated base DNA N-glycosylase activity"/>
    <property type="evidence" value="ECO:0007669"/>
    <property type="project" value="UniProtKB-ARBA"/>
</dbReference>
<dbReference type="Pfam" id="PF03167">
    <property type="entry name" value="UDG"/>
    <property type="match status" value="1"/>
</dbReference>
<keyword evidence="2" id="KW-0479">Metal-binding</keyword>
<evidence type="ECO:0000256" key="1">
    <source>
        <dbReference type="ARBA" id="ARBA00022485"/>
    </source>
</evidence>
<dbReference type="Gene3D" id="3.40.470.10">
    <property type="entry name" value="Uracil-DNA glycosylase-like domain"/>
    <property type="match status" value="1"/>
</dbReference>
<protein>
    <submittedName>
        <fullName evidence="9">Uracil-DNA glycosylase</fullName>
    </submittedName>
</protein>
<dbReference type="SUPFAM" id="SSF52141">
    <property type="entry name" value="Uracil-DNA glycosylase-like"/>
    <property type="match status" value="1"/>
</dbReference>
<dbReference type="InterPro" id="IPR051536">
    <property type="entry name" value="UDG_Type-4/5"/>
</dbReference>
<dbReference type="InterPro" id="IPR005122">
    <property type="entry name" value="Uracil-DNA_glycosylase-like"/>
</dbReference>
<proteinExistence type="predicted"/>
<dbReference type="AlphaFoldDB" id="A0A6N7QQX9"/>
<evidence type="ECO:0000256" key="3">
    <source>
        <dbReference type="ARBA" id="ARBA00022763"/>
    </source>
</evidence>
<name>A0A6N7QQX9_9GAMM</name>
<evidence type="ECO:0000313" key="9">
    <source>
        <dbReference type="EMBL" id="MRH78831.1"/>
    </source>
</evidence>
<dbReference type="PANTHER" id="PTHR33693">
    <property type="entry name" value="TYPE-5 URACIL-DNA GLYCOSYLASE"/>
    <property type="match status" value="1"/>
</dbReference>
<sequence length="225" mass="24945">MCLVCCGIRVSDRQPFINAGLRALAQNLEGVDRSAYAAAGRDPCEPIFGLGPKHAKIAFFGRDPGREEVNVGLPFVGAGGRQIRNVLHARDPDMAGDAYFWANTVPYKPIGNKAWSMSVKRQFQPLVAEVLLTQWHGDNVITLGREAFFWFALAQSKAVGQAIKTHWESADRFTKSLPIEYQGPTAVAGRTLTLHPLPHPSPLNAVWFKRFPNLLADRLDALERR</sequence>
<keyword evidence="1" id="KW-0004">4Fe-4S</keyword>
<evidence type="ECO:0000256" key="7">
    <source>
        <dbReference type="ARBA" id="ARBA00023204"/>
    </source>
</evidence>
<dbReference type="SMART" id="SM00986">
    <property type="entry name" value="UDG"/>
    <property type="match status" value="1"/>
</dbReference>
<evidence type="ECO:0000256" key="6">
    <source>
        <dbReference type="ARBA" id="ARBA00023014"/>
    </source>
</evidence>
<comment type="caution">
    <text evidence="9">The sequence shown here is derived from an EMBL/GenBank/DDBJ whole genome shotgun (WGS) entry which is preliminary data.</text>
</comment>
<dbReference type="PANTHER" id="PTHR33693:SF1">
    <property type="entry name" value="TYPE-4 URACIL-DNA GLYCOSYLASE"/>
    <property type="match status" value="1"/>
</dbReference>
<evidence type="ECO:0000256" key="5">
    <source>
        <dbReference type="ARBA" id="ARBA00023004"/>
    </source>
</evidence>
<feature type="domain" description="Uracil-DNA glycosylase-like" evidence="8">
    <location>
        <begin position="48"/>
        <end position="223"/>
    </location>
</feature>